<dbReference type="SUPFAM" id="SSF55469">
    <property type="entry name" value="FMN-dependent nitroreductase-like"/>
    <property type="match status" value="1"/>
</dbReference>
<evidence type="ECO:0000313" key="5">
    <source>
        <dbReference type="Proteomes" id="UP000604161"/>
    </source>
</evidence>
<dbReference type="Pfam" id="PF00881">
    <property type="entry name" value="Nitroreductase"/>
    <property type="match status" value="1"/>
</dbReference>
<evidence type="ECO:0000256" key="1">
    <source>
        <dbReference type="ARBA" id="ARBA00007118"/>
    </source>
</evidence>
<dbReference type="PANTHER" id="PTHR43673:SF12">
    <property type="entry name" value="PROTEIN DRGA"/>
    <property type="match status" value="1"/>
</dbReference>
<dbReference type="InterPro" id="IPR029479">
    <property type="entry name" value="Nitroreductase"/>
</dbReference>
<gene>
    <name evidence="4" type="ORF">IF202_16790</name>
</gene>
<dbReference type="RefSeq" id="WP_191596074.1">
    <property type="nucleotide sequence ID" value="NZ_JACYFC010000009.1"/>
</dbReference>
<comment type="caution">
    <text evidence="4">The sequence shown here is derived from an EMBL/GenBank/DDBJ whole genome shotgun (WGS) entry which is preliminary data.</text>
</comment>
<feature type="domain" description="Nitroreductase" evidence="3">
    <location>
        <begin position="7"/>
        <end position="177"/>
    </location>
</feature>
<name>A0ABR8P489_9GAMM</name>
<evidence type="ECO:0000313" key="4">
    <source>
        <dbReference type="EMBL" id="MBD5772690.1"/>
    </source>
</evidence>
<dbReference type="PANTHER" id="PTHR43673">
    <property type="entry name" value="NAD(P)H NITROREDUCTASE YDGI-RELATED"/>
    <property type="match status" value="1"/>
</dbReference>
<evidence type="ECO:0000256" key="2">
    <source>
        <dbReference type="ARBA" id="ARBA00023002"/>
    </source>
</evidence>
<dbReference type="Proteomes" id="UP000604161">
    <property type="component" value="Unassembled WGS sequence"/>
</dbReference>
<evidence type="ECO:0000259" key="3">
    <source>
        <dbReference type="Pfam" id="PF00881"/>
    </source>
</evidence>
<sequence length="206" mass="23517">MNIFQAIEQRRAVKHYQTNKKMSEMDFKTLMDSVLLSPTSYNIQHWRFIRVTDVDQREKLKDAAWGQAQVSEAAELLVLCADVNAWKDRPERYVANSPKDTQDMLLPMIHNFYHEKEQTQRDEAMRSCGIAAQTMMLAAKGLGYDSCPMVGFDRDKVAELICLPDKHVIAMMIAIGHAEKAAYPRAGQLPLSEVLMENQFHPSNAE</sequence>
<reference evidence="4 5" key="1">
    <citation type="submission" date="2020-09" db="EMBL/GenBank/DDBJ databases">
        <title>Marinomonas sp. nov., isolated from the cysticercosis algae of Qingdao, China.</title>
        <authorList>
            <person name="Sun X."/>
        </authorList>
    </citation>
    <scope>NUCLEOTIDE SEQUENCE [LARGE SCALE GENOMIC DNA]</scope>
    <source>
        <strain evidence="4 5">SM2066</strain>
    </source>
</reference>
<dbReference type="CDD" id="cd02137">
    <property type="entry name" value="MhqN-like"/>
    <property type="match status" value="1"/>
</dbReference>
<dbReference type="EMBL" id="JACYFC010000009">
    <property type="protein sequence ID" value="MBD5772690.1"/>
    <property type="molecule type" value="Genomic_DNA"/>
</dbReference>
<organism evidence="4 5">
    <name type="scientific">Marinomonas colpomeniae</name>
    <dbReference type="NCBI Taxonomy" id="2774408"/>
    <lineage>
        <taxon>Bacteria</taxon>
        <taxon>Pseudomonadati</taxon>
        <taxon>Pseudomonadota</taxon>
        <taxon>Gammaproteobacteria</taxon>
        <taxon>Oceanospirillales</taxon>
        <taxon>Oceanospirillaceae</taxon>
        <taxon>Marinomonas</taxon>
    </lineage>
</organism>
<keyword evidence="2" id="KW-0560">Oxidoreductase</keyword>
<accession>A0ABR8P489</accession>
<dbReference type="Gene3D" id="3.40.109.10">
    <property type="entry name" value="NADH Oxidase"/>
    <property type="match status" value="1"/>
</dbReference>
<proteinExistence type="inferred from homology"/>
<protein>
    <submittedName>
        <fullName evidence="4">Nitroreductase family protein</fullName>
    </submittedName>
</protein>
<keyword evidence="5" id="KW-1185">Reference proteome</keyword>
<comment type="similarity">
    <text evidence="1">Belongs to the nitroreductase family.</text>
</comment>
<dbReference type="InterPro" id="IPR000415">
    <property type="entry name" value="Nitroreductase-like"/>
</dbReference>